<evidence type="ECO:0000259" key="14">
    <source>
        <dbReference type="Pfam" id="PF00593"/>
    </source>
</evidence>
<name>A0A7W6G7E2_9SPHN</name>
<dbReference type="InterPro" id="IPR039426">
    <property type="entry name" value="TonB-dep_rcpt-like"/>
</dbReference>
<evidence type="ECO:0000256" key="1">
    <source>
        <dbReference type="ARBA" id="ARBA00004571"/>
    </source>
</evidence>
<dbReference type="RefSeq" id="WP_183624714.1">
    <property type="nucleotide sequence ID" value="NZ_JACIDX010000006.1"/>
</dbReference>
<keyword evidence="5 11" id="KW-0812">Transmembrane</keyword>
<keyword evidence="3 11" id="KW-1134">Transmembrane beta strand</keyword>
<dbReference type="GO" id="GO:0006826">
    <property type="term" value="P:iron ion transport"/>
    <property type="evidence" value="ECO:0007669"/>
    <property type="project" value="UniProtKB-KW"/>
</dbReference>
<evidence type="ECO:0000256" key="11">
    <source>
        <dbReference type="PROSITE-ProRule" id="PRU01360"/>
    </source>
</evidence>
<comment type="caution">
    <text evidence="16">The sequence shown here is derived from an EMBL/GenBank/DDBJ whole genome shotgun (WGS) entry which is preliminary data.</text>
</comment>
<dbReference type="GO" id="GO:0009279">
    <property type="term" value="C:cell outer membrane"/>
    <property type="evidence" value="ECO:0007669"/>
    <property type="project" value="UniProtKB-SubCell"/>
</dbReference>
<dbReference type="PANTHER" id="PTHR32552:SF81">
    <property type="entry name" value="TONB-DEPENDENT OUTER MEMBRANE RECEPTOR"/>
    <property type="match status" value="1"/>
</dbReference>
<dbReference type="Pfam" id="PF00593">
    <property type="entry name" value="TonB_dep_Rec_b-barrel"/>
    <property type="match status" value="1"/>
</dbReference>
<comment type="subcellular location">
    <subcellularLocation>
        <location evidence="1 11">Cell outer membrane</location>
        <topology evidence="1 11">Multi-pass membrane protein</topology>
    </subcellularLocation>
</comment>
<keyword evidence="16" id="KW-0675">Receptor</keyword>
<dbReference type="PROSITE" id="PS51257">
    <property type="entry name" value="PROKAR_LIPOPROTEIN"/>
    <property type="match status" value="1"/>
</dbReference>
<keyword evidence="8 12" id="KW-0798">TonB box</keyword>
<dbReference type="InterPro" id="IPR036942">
    <property type="entry name" value="Beta-barrel_TonB_sf"/>
</dbReference>
<keyword evidence="10 11" id="KW-0998">Cell outer membrane</keyword>
<evidence type="ECO:0000256" key="3">
    <source>
        <dbReference type="ARBA" id="ARBA00022452"/>
    </source>
</evidence>
<dbReference type="AlphaFoldDB" id="A0A7W6G7E2"/>
<dbReference type="Pfam" id="PF07715">
    <property type="entry name" value="Plug"/>
    <property type="match status" value="1"/>
</dbReference>
<feature type="domain" description="TonB-dependent receptor-like beta-barrel" evidence="14">
    <location>
        <begin position="336"/>
        <end position="760"/>
    </location>
</feature>
<evidence type="ECO:0000256" key="2">
    <source>
        <dbReference type="ARBA" id="ARBA00022448"/>
    </source>
</evidence>
<dbReference type="PROSITE" id="PS52016">
    <property type="entry name" value="TONB_DEPENDENT_REC_3"/>
    <property type="match status" value="1"/>
</dbReference>
<dbReference type="SUPFAM" id="SSF56935">
    <property type="entry name" value="Porins"/>
    <property type="match status" value="1"/>
</dbReference>
<dbReference type="PANTHER" id="PTHR32552">
    <property type="entry name" value="FERRICHROME IRON RECEPTOR-RELATED"/>
    <property type="match status" value="1"/>
</dbReference>
<feature type="signal peptide" evidence="13">
    <location>
        <begin position="1"/>
        <end position="33"/>
    </location>
</feature>
<evidence type="ECO:0000313" key="17">
    <source>
        <dbReference type="Proteomes" id="UP000548867"/>
    </source>
</evidence>
<evidence type="ECO:0000256" key="5">
    <source>
        <dbReference type="ARBA" id="ARBA00022692"/>
    </source>
</evidence>
<keyword evidence="4" id="KW-0410">Iron transport</keyword>
<keyword evidence="13" id="KW-0732">Signal</keyword>
<evidence type="ECO:0000256" key="13">
    <source>
        <dbReference type="SAM" id="SignalP"/>
    </source>
</evidence>
<evidence type="ECO:0000313" key="16">
    <source>
        <dbReference type="EMBL" id="MBB3954882.1"/>
    </source>
</evidence>
<accession>A0A7W6G7E2</accession>
<reference evidence="16 17" key="1">
    <citation type="submission" date="2020-08" db="EMBL/GenBank/DDBJ databases">
        <title>Genomic Encyclopedia of Type Strains, Phase IV (KMG-IV): sequencing the most valuable type-strain genomes for metagenomic binning, comparative biology and taxonomic classification.</title>
        <authorList>
            <person name="Goeker M."/>
        </authorList>
    </citation>
    <scope>NUCLEOTIDE SEQUENCE [LARGE SCALE GENOMIC DNA]</scope>
    <source>
        <strain evidence="16 17">DSM 27057</strain>
    </source>
</reference>
<feature type="domain" description="TonB-dependent receptor plug" evidence="15">
    <location>
        <begin position="67"/>
        <end position="177"/>
    </location>
</feature>
<comment type="similarity">
    <text evidence="11 12">Belongs to the TonB-dependent receptor family.</text>
</comment>
<gene>
    <name evidence="16" type="ORF">GGR38_001831</name>
</gene>
<evidence type="ECO:0000256" key="12">
    <source>
        <dbReference type="RuleBase" id="RU003357"/>
    </source>
</evidence>
<protein>
    <submittedName>
        <fullName evidence="16">Iron complex outermembrane receptor protein</fullName>
    </submittedName>
</protein>
<evidence type="ECO:0000256" key="7">
    <source>
        <dbReference type="ARBA" id="ARBA00023065"/>
    </source>
</evidence>
<evidence type="ECO:0000256" key="8">
    <source>
        <dbReference type="ARBA" id="ARBA00023077"/>
    </source>
</evidence>
<evidence type="ECO:0000256" key="10">
    <source>
        <dbReference type="ARBA" id="ARBA00023237"/>
    </source>
</evidence>
<proteinExistence type="inferred from homology"/>
<evidence type="ECO:0000256" key="9">
    <source>
        <dbReference type="ARBA" id="ARBA00023136"/>
    </source>
</evidence>
<dbReference type="EMBL" id="JACIDX010000006">
    <property type="protein sequence ID" value="MBB3954882.1"/>
    <property type="molecule type" value="Genomic_DNA"/>
</dbReference>
<sequence>MAKTFGIFTRARLAQAAATAALACALSAAPAFAAEAADAPPADAPAAAAEHGLKEIVVTAQFRSQKLQDTPLSITAVNSDLLKSRNQTDISQIAAQAPNVQLTQMGGAFGSSMAAYIRGVGQYDFNPAYEPGVGIYIDDVYYASLTGSVMDLLDLDRVEVLRGPQGTLTGRNSIGGAIKMFSTKPSAENSGSIEAAYGARNRLDLRGSMNFALTDSLFVRVSGVHKRQDGYVNMIDYGCANPGNSLGITANANTGKGCVIGKLGEKNYTGARASIRYNPNDKIDWIISGDYTYENRSNAASVLTVDNTVKTGGIDFRCGNYCTYANFYMPAGGQAGQAYTMPTNTMFTGWGTSSNLKYTISDNLNIQSITAYRKYHQTFGTDDDFTPYALVAGAGYNDLTFKFFSQELRLNGKIGSLAEWTVGGFYNDQTSVYFTRQDIRYIVPGVPSFYLQFQGNDPVKANSKAGFATVILHPTDKLNVTGGLRYTSEHKDYTFVRQNWSGGTLVDAFGVGALNGSKANYDGEKLDWRISADYRFSPQLMAYATVSTGFKGGGVTARPFTKTQATNGTFRPETLTSYELGLKSDLFDRRLRLNLAGFVNDYKNIQLPISDCSLLDGFAAGTDPYPCAAIQNAGDGKMWGLEGELSASPVDGLDIDASLSWIDGEWSRISAQVTSIKLTDPITSPNWRGSFGIQYKADLGGSNGTLTPRFDLAYTGKQQIGRLTVTGPLEYNPVIAIANARVTWKNPKQDLAISFEVSNLFDKYYYLPLRFQALYASAGTVYSNVGRPREWAISVRKSF</sequence>
<keyword evidence="2 11" id="KW-0813">Transport</keyword>
<evidence type="ECO:0000259" key="15">
    <source>
        <dbReference type="Pfam" id="PF07715"/>
    </source>
</evidence>
<dbReference type="Gene3D" id="2.40.170.20">
    <property type="entry name" value="TonB-dependent receptor, beta-barrel domain"/>
    <property type="match status" value="1"/>
</dbReference>
<keyword evidence="6" id="KW-0408">Iron</keyword>
<keyword evidence="9 11" id="KW-0472">Membrane</keyword>
<keyword evidence="17" id="KW-1185">Reference proteome</keyword>
<keyword evidence="7" id="KW-0406">Ion transport</keyword>
<evidence type="ECO:0000256" key="4">
    <source>
        <dbReference type="ARBA" id="ARBA00022496"/>
    </source>
</evidence>
<dbReference type="InterPro" id="IPR012910">
    <property type="entry name" value="Plug_dom"/>
</dbReference>
<dbReference type="InterPro" id="IPR000531">
    <property type="entry name" value="Beta-barrel_TonB"/>
</dbReference>
<organism evidence="16 17">
    <name type="scientific">Novosphingobium sediminicola</name>
    <dbReference type="NCBI Taxonomy" id="563162"/>
    <lineage>
        <taxon>Bacteria</taxon>
        <taxon>Pseudomonadati</taxon>
        <taxon>Pseudomonadota</taxon>
        <taxon>Alphaproteobacteria</taxon>
        <taxon>Sphingomonadales</taxon>
        <taxon>Sphingomonadaceae</taxon>
        <taxon>Novosphingobium</taxon>
    </lineage>
</organism>
<evidence type="ECO:0000256" key="6">
    <source>
        <dbReference type="ARBA" id="ARBA00023004"/>
    </source>
</evidence>
<feature type="chain" id="PRO_5030524194" evidence="13">
    <location>
        <begin position="34"/>
        <end position="799"/>
    </location>
</feature>
<dbReference type="Proteomes" id="UP000548867">
    <property type="component" value="Unassembled WGS sequence"/>
</dbReference>